<dbReference type="AlphaFoldDB" id="A0A0E9LW07"/>
<proteinExistence type="predicted"/>
<keyword evidence="1 4" id="KW-0812">Transmembrane</keyword>
<protein>
    <recommendedName>
        <fullName evidence="7">Major facilitator superfamily (MFS) profile domain-containing protein</fullName>
    </recommendedName>
</protein>
<evidence type="ECO:0008006" key="7">
    <source>
        <dbReference type="Google" id="ProtNLM"/>
    </source>
</evidence>
<evidence type="ECO:0000313" key="6">
    <source>
        <dbReference type="Proteomes" id="UP000032900"/>
    </source>
</evidence>
<dbReference type="Gene3D" id="1.20.1250.20">
    <property type="entry name" value="MFS general substrate transporter like domains"/>
    <property type="match status" value="1"/>
</dbReference>
<keyword evidence="6" id="KW-1185">Reference proteome</keyword>
<feature type="transmembrane region" description="Helical" evidence="4">
    <location>
        <begin position="257"/>
        <end position="280"/>
    </location>
</feature>
<evidence type="ECO:0000256" key="4">
    <source>
        <dbReference type="SAM" id="Phobius"/>
    </source>
</evidence>
<evidence type="ECO:0000256" key="3">
    <source>
        <dbReference type="ARBA" id="ARBA00023136"/>
    </source>
</evidence>
<feature type="transmembrane region" description="Helical" evidence="4">
    <location>
        <begin position="196"/>
        <end position="215"/>
    </location>
</feature>
<feature type="transmembrane region" description="Helical" evidence="4">
    <location>
        <begin position="406"/>
        <end position="425"/>
    </location>
</feature>
<feature type="transmembrane region" description="Helical" evidence="4">
    <location>
        <begin position="63"/>
        <end position="82"/>
    </location>
</feature>
<feature type="transmembrane region" description="Helical" evidence="4">
    <location>
        <begin position="89"/>
        <end position="112"/>
    </location>
</feature>
<reference evidence="5 6" key="1">
    <citation type="journal article" date="2015" name="Microbes Environ.">
        <title>Distribution and evolution of nitrogen fixation genes in the phylum bacteroidetes.</title>
        <authorList>
            <person name="Inoue J."/>
            <person name="Oshima K."/>
            <person name="Suda W."/>
            <person name="Sakamoto M."/>
            <person name="Iino T."/>
            <person name="Noda S."/>
            <person name="Hongoh Y."/>
            <person name="Hattori M."/>
            <person name="Ohkuma M."/>
        </authorList>
    </citation>
    <scope>NUCLEOTIDE SEQUENCE [LARGE SCALE GENOMIC DNA]</scope>
    <source>
        <strain evidence="5">JCM 15548</strain>
    </source>
</reference>
<evidence type="ECO:0000256" key="1">
    <source>
        <dbReference type="ARBA" id="ARBA00022692"/>
    </source>
</evidence>
<feature type="transmembrane region" description="Helical" evidence="4">
    <location>
        <begin position="124"/>
        <end position="142"/>
    </location>
</feature>
<dbReference type="EMBL" id="BAZW01000008">
    <property type="protein sequence ID" value="GAO29414.1"/>
    <property type="molecule type" value="Genomic_DNA"/>
</dbReference>
<feature type="transmembrane region" description="Helical" evidence="4">
    <location>
        <begin position="346"/>
        <end position="368"/>
    </location>
</feature>
<accession>A0A0E9LW07</accession>
<feature type="transmembrane region" description="Helical" evidence="4">
    <location>
        <begin position="321"/>
        <end position="340"/>
    </location>
</feature>
<dbReference type="STRING" id="1236989.JCM15548_11596"/>
<dbReference type="GO" id="GO:0022857">
    <property type="term" value="F:transmembrane transporter activity"/>
    <property type="evidence" value="ECO:0007669"/>
    <property type="project" value="InterPro"/>
</dbReference>
<feature type="transmembrane region" description="Helical" evidence="4">
    <location>
        <begin position="15"/>
        <end position="35"/>
    </location>
</feature>
<gene>
    <name evidence="5" type="ORF">JCM15548_11596</name>
</gene>
<dbReference type="SUPFAM" id="SSF103473">
    <property type="entry name" value="MFS general substrate transporter"/>
    <property type="match status" value="1"/>
</dbReference>
<dbReference type="Pfam" id="PF07690">
    <property type="entry name" value="MFS_1"/>
    <property type="match status" value="1"/>
</dbReference>
<feature type="transmembrane region" description="Helical" evidence="4">
    <location>
        <begin position="380"/>
        <end position="400"/>
    </location>
</feature>
<name>A0A0E9LW07_9BACT</name>
<dbReference type="Proteomes" id="UP000032900">
    <property type="component" value="Unassembled WGS sequence"/>
</dbReference>
<keyword evidence="3 4" id="KW-0472">Membrane</keyword>
<keyword evidence="2 4" id="KW-1133">Transmembrane helix</keyword>
<dbReference type="InterPro" id="IPR011701">
    <property type="entry name" value="MFS"/>
</dbReference>
<comment type="caution">
    <text evidence="5">The sequence shown here is derived from an EMBL/GenBank/DDBJ whole genome shotgun (WGS) entry which is preliminary data.</text>
</comment>
<dbReference type="PANTHER" id="PTHR11360:SF308">
    <property type="entry name" value="BLL3089 PROTEIN"/>
    <property type="match status" value="1"/>
</dbReference>
<organism evidence="5 6">
    <name type="scientific">Geofilum rubicundum JCM 15548</name>
    <dbReference type="NCBI Taxonomy" id="1236989"/>
    <lineage>
        <taxon>Bacteria</taxon>
        <taxon>Pseudomonadati</taxon>
        <taxon>Bacteroidota</taxon>
        <taxon>Bacteroidia</taxon>
        <taxon>Marinilabiliales</taxon>
        <taxon>Marinilabiliaceae</taxon>
        <taxon>Geofilum</taxon>
    </lineage>
</organism>
<dbReference type="PANTHER" id="PTHR11360">
    <property type="entry name" value="MONOCARBOXYLATE TRANSPORTER"/>
    <property type="match status" value="1"/>
</dbReference>
<feature type="transmembrane region" description="Helical" evidence="4">
    <location>
        <begin position="292"/>
        <end position="314"/>
    </location>
</feature>
<feature type="transmembrane region" description="Helical" evidence="4">
    <location>
        <begin position="163"/>
        <end position="184"/>
    </location>
</feature>
<dbReference type="InterPro" id="IPR050327">
    <property type="entry name" value="Proton-linked_MCT"/>
</dbReference>
<evidence type="ECO:0000256" key="2">
    <source>
        <dbReference type="ARBA" id="ARBA00022989"/>
    </source>
</evidence>
<sequence length="440" mass="48466">MPDMKIRSLFHPAKFPFFYGYLVLLVGTIGVWASLPGQTVGVSTFTDPVKDALGLSRDQFSTAYMIGTILSSFFISAAGRWFDRYGARIVAAGSALVLALGLFIASFVDVMSSGIQSLLSVQHWLVPFILMVALFFVFRFSGQGVLTMSSRNMVMKWFERYRGRVNAFSALGISLGFAIAPVLIDRLIIGYDWDGAWQIMGLALLLITVMILLTFRDSPEKYGLLADGKKARKDSKAVESKELRSFEPHEAFKTRAFWMYSLILSFNSFFITGFTFHVVSIFESTGYARAEAIAIFIPMSVVSVAVSLFFNFISDWLRLKVLLYIMIFGSFLAGVGLIGMGHGWGLYLLIAGQGISGGMFSVLNAVAWPRLYGRKYIGTISGKAMSMIVFASALAPVAFSLSYTKIGSYAFVAIPSLAFVLYLSIASLKANNPRLPETIK</sequence>
<dbReference type="InterPro" id="IPR036259">
    <property type="entry name" value="MFS_trans_sf"/>
</dbReference>
<evidence type="ECO:0000313" key="5">
    <source>
        <dbReference type="EMBL" id="GAO29414.1"/>
    </source>
</evidence>